<protein>
    <submittedName>
        <fullName evidence="14">Class I cytokine receptor glycoprotein 130-like</fullName>
    </submittedName>
</protein>
<feature type="compositionally biased region" description="Low complexity" evidence="10">
    <location>
        <begin position="724"/>
        <end position="745"/>
    </location>
</feature>
<evidence type="ECO:0000256" key="3">
    <source>
        <dbReference type="ARBA" id="ARBA00022729"/>
    </source>
</evidence>
<reference evidence="14" key="3">
    <citation type="submission" date="2025-08" db="UniProtKB">
        <authorList>
            <consortium name="Ensembl"/>
        </authorList>
    </citation>
    <scope>IDENTIFICATION</scope>
</reference>
<dbReference type="PANTHER" id="PTHR23037:SF35">
    <property type="entry name" value="FIBRONECTIN TYPE-III DOMAIN-CONTAINING PROTEIN"/>
    <property type="match status" value="1"/>
</dbReference>
<evidence type="ECO:0000256" key="6">
    <source>
        <dbReference type="ARBA" id="ARBA00023136"/>
    </source>
</evidence>
<dbReference type="Proteomes" id="UP000008144">
    <property type="component" value="Chromosome 5"/>
</dbReference>
<dbReference type="EMBL" id="EAAA01002199">
    <property type="status" value="NOT_ANNOTATED_CDS"/>
    <property type="molecule type" value="Genomic_DNA"/>
</dbReference>
<evidence type="ECO:0000256" key="8">
    <source>
        <dbReference type="ARBA" id="ARBA00023170"/>
    </source>
</evidence>
<evidence type="ECO:0000256" key="9">
    <source>
        <dbReference type="ARBA" id="ARBA00023180"/>
    </source>
</evidence>
<reference evidence="14" key="4">
    <citation type="submission" date="2025-09" db="UniProtKB">
        <authorList>
            <consortium name="Ensembl"/>
        </authorList>
    </citation>
    <scope>IDENTIFICATION</scope>
</reference>
<comment type="subcellular location">
    <subcellularLocation>
        <location evidence="1">Membrane</location>
        <topology evidence="1">Single-pass type I membrane protein</topology>
    </subcellularLocation>
</comment>
<feature type="region of interest" description="Disordered" evidence="10">
    <location>
        <begin position="956"/>
        <end position="975"/>
    </location>
</feature>
<feature type="region of interest" description="Disordered" evidence="10">
    <location>
        <begin position="852"/>
        <end position="872"/>
    </location>
</feature>
<evidence type="ECO:0000313" key="15">
    <source>
        <dbReference type="Proteomes" id="UP000008144"/>
    </source>
</evidence>
<dbReference type="Pfam" id="PF00041">
    <property type="entry name" value="fn3"/>
    <property type="match status" value="1"/>
</dbReference>
<sequence>MTRRTRDGRFLVVVVVVLICVLFTIASCEGGNITIEMGGNAVFTCVVQFNETTTPVEGQIKWKWKPETENKYRLFQGMSFINIFNIVGSSVARNRRWKRFCSNYKLDRVHEFTTNYTQYPPDTPREIHCETNGMLSIMTCCWDIGRETYLNATYTVTYTIHSYEEGIENVSSMSNCIGLDVTSYYNREYAMNVTAANDLGESVSDLVTYTPCKAVKTGPPSNVTVIYCEGSGTQSSSLLVKWAKPTDTRGYLNLEYKTRHRIANSDDIWHNDERIPDLTTRIINLHPNTQYEVQVAAKPADSWYGGFWSDWSEEVLQTTANTGLNFPSHTTHYTYELTNPGYNFFVSGTYCNSIGCSGTVTETVNLSAGRSTDGESNFFETAIQEQVQVQCSTETVTFNFSNPSPCYGYFGFVSRNMVDGIQEIITMSLSSKATLCKCYVYWIVDTLCSILCKKYKYYTKICSITLYMSYNTFSSSYFLRIYFSLFNSAYLHKPERFQWVNPLTLTWSQPRHKNGNIGGYFVQYGIKNEDTTKTPPQVQTTKTSIDTDITCSDSNNQSIYWAEVSAYNINDDQTKLYGNSSYIEGMPCAMYVAVYWLYNLTLYVILVQGPITPIDVGLMIGLAFGIAALVATFALAHYHRKKIKKALREKIWPPVPEPNIYIGFTTDVASIDCVNPAISNLSLQSFSSRDNDLVDEVAADIRDITYVNPCPENKANSTNANNRTSVTSDHNHNNNNNSSITSDTNQDPIEDLGLQSNDSESGGTNVDSTYTYSTFMAYSVVSPLLTDSRDVSGQISSGTSSWRSLLYPRATAQLNLGGLERPTRRRASSYCESVTSRSTGLESYVRYCRQPNRVQNSDHHTNTSARDSDSSPMITYTRIAVGMDGSPTFVPEANSDDATPNIFVFPDSNTSQCRFTHHRLRGESWYGKYSTEGDSLFQSSDLNYKGSLASYVAEVDQPNHPADSGPDCNEHARDNGENLEPILEFGSMDSVDQLYPGRARENNINRSSDDNEEQSKSTFSYDSEMPQTDYVTVGEAMSLGANGSELATTLSTSDYSFHRDMLISQSSSMKDDHNDSHDTTDDFLHQDNDMNQDEENGVWTLTSQQNAVENDYITAVSPNGDLN</sequence>
<feature type="transmembrane region" description="Helical" evidence="11">
    <location>
        <begin position="588"/>
        <end position="606"/>
    </location>
</feature>
<reference evidence="15" key="1">
    <citation type="journal article" date="2002" name="Science">
        <title>The draft genome of Ciona intestinalis: insights into chordate and vertebrate origins.</title>
        <authorList>
            <person name="Dehal P."/>
            <person name="Satou Y."/>
            <person name="Campbell R.K."/>
            <person name="Chapman J."/>
            <person name="Degnan B."/>
            <person name="De Tomaso A."/>
            <person name="Davidson B."/>
            <person name="Di Gregorio A."/>
            <person name="Gelpke M."/>
            <person name="Goodstein D.M."/>
            <person name="Harafuji N."/>
            <person name="Hastings K.E."/>
            <person name="Ho I."/>
            <person name="Hotta K."/>
            <person name="Huang W."/>
            <person name="Kawashima T."/>
            <person name="Lemaire P."/>
            <person name="Martinez D."/>
            <person name="Meinertzhagen I.A."/>
            <person name="Necula S."/>
            <person name="Nonaka M."/>
            <person name="Putnam N."/>
            <person name="Rash S."/>
            <person name="Saiga H."/>
            <person name="Satake M."/>
            <person name="Terry A."/>
            <person name="Yamada L."/>
            <person name="Wang H.G."/>
            <person name="Awazu S."/>
            <person name="Azumi K."/>
            <person name="Boore J."/>
            <person name="Branno M."/>
            <person name="Chin-Bow S."/>
            <person name="DeSantis R."/>
            <person name="Doyle S."/>
            <person name="Francino P."/>
            <person name="Keys D.N."/>
            <person name="Haga S."/>
            <person name="Hayashi H."/>
            <person name="Hino K."/>
            <person name="Imai K.S."/>
            <person name="Inaba K."/>
            <person name="Kano S."/>
            <person name="Kobayashi K."/>
            <person name="Kobayashi M."/>
            <person name="Lee B.I."/>
            <person name="Makabe K.W."/>
            <person name="Manohar C."/>
            <person name="Matassi G."/>
            <person name="Medina M."/>
            <person name="Mochizuki Y."/>
            <person name="Mount S."/>
            <person name="Morishita T."/>
            <person name="Miura S."/>
            <person name="Nakayama A."/>
            <person name="Nishizaka S."/>
            <person name="Nomoto H."/>
            <person name="Ohta F."/>
            <person name="Oishi K."/>
            <person name="Rigoutsos I."/>
            <person name="Sano M."/>
            <person name="Sasaki A."/>
            <person name="Sasakura Y."/>
            <person name="Shoguchi E."/>
            <person name="Shin-i T."/>
            <person name="Spagnuolo A."/>
            <person name="Stainier D."/>
            <person name="Suzuki M.M."/>
            <person name="Tassy O."/>
            <person name="Takatori N."/>
            <person name="Tokuoka M."/>
            <person name="Yagi K."/>
            <person name="Yoshizaki F."/>
            <person name="Wada S."/>
            <person name="Zhang C."/>
            <person name="Hyatt P.D."/>
            <person name="Larimer F."/>
            <person name="Detter C."/>
            <person name="Doggett N."/>
            <person name="Glavina T."/>
            <person name="Hawkins T."/>
            <person name="Richardson P."/>
            <person name="Lucas S."/>
            <person name="Kohara Y."/>
            <person name="Levine M."/>
            <person name="Satoh N."/>
            <person name="Rokhsar D.S."/>
        </authorList>
    </citation>
    <scope>NUCLEOTIDE SEQUENCE [LARGE SCALE GENOMIC DNA]</scope>
</reference>
<gene>
    <name evidence="14" type="primary">gp130-like</name>
</gene>
<evidence type="ECO:0000256" key="1">
    <source>
        <dbReference type="ARBA" id="ARBA00004479"/>
    </source>
</evidence>
<dbReference type="SMART" id="SM00060">
    <property type="entry name" value="FN3"/>
    <property type="match status" value="2"/>
</dbReference>
<feature type="region of interest" description="Disordered" evidence="10">
    <location>
        <begin position="710"/>
        <end position="765"/>
    </location>
</feature>
<evidence type="ECO:0000313" key="14">
    <source>
        <dbReference type="Ensembl" id="ENSCINP00000016593.3"/>
    </source>
</evidence>
<feature type="compositionally biased region" description="Polar residues" evidence="10">
    <location>
        <begin position="714"/>
        <end position="723"/>
    </location>
</feature>
<evidence type="ECO:0000256" key="12">
    <source>
        <dbReference type="SAM" id="SignalP"/>
    </source>
</evidence>
<keyword evidence="2 11" id="KW-0812">Transmembrane</keyword>
<keyword evidence="5 11" id="KW-1133">Transmembrane helix</keyword>
<feature type="chain" id="PRO_5003351031" evidence="12">
    <location>
        <begin position="31"/>
        <end position="1123"/>
    </location>
</feature>
<evidence type="ECO:0000259" key="13">
    <source>
        <dbReference type="PROSITE" id="PS50853"/>
    </source>
</evidence>
<evidence type="ECO:0000256" key="11">
    <source>
        <dbReference type="SAM" id="Phobius"/>
    </source>
</evidence>
<keyword evidence="4" id="KW-0677">Repeat</keyword>
<reference evidence="14" key="2">
    <citation type="journal article" date="2008" name="Genome Biol.">
        <title>Improved genome assembly and evidence-based global gene model set for the chordate Ciona intestinalis: new insight into intron and operon populations.</title>
        <authorList>
            <person name="Satou Y."/>
            <person name="Mineta K."/>
            <person name="Ogasawara M."/>
            <person name="Sasakura Y."/>
            <person name="Shoguchi E."/>
            <person name="Ueno K."/>
            <person name="Yamada L."/>
            <person name="Matsumoto J."/>
            <person name="Wasserscheid J."/>
            <person name="Dewar K."/>
            <person name="Wiley G.B."/>
            <person name="Macmil S.L."/>
            <person name="Roe B.A."/>
            <person name="Zeller R.W."/>
            <person name="Hastings K.E."/>
            <person name="Lemaire P."/>
            <person name="Lindquist E."/>
            <person name="Endo T."/>
            <person name="Hotta K."/>
            <person name="Inaba K."/>
        </authorList>
    </citation>
    <scope>NUCLEOTIDE SEQUENCE [LARGE SCALE GENOMIC DNA]</scope>
    <source>
        <strain evidence="14">wild type</strain>
    </source>
</reference>
<dbReference type="STRING" id="7719.ENSCINP00000016593"/>
<feature type="compositionally biased region" description="Basic and acidic residues" evidence="10">
    <location>
        <begin position="1069"/>
        <end position="1088"/>
    </location>
</feature>
<dbReference type="InParanoid" id="F6Y2X0"/>
<name>F6Y2X0_CIOIN</name>
<dbReference type="HOGENOM" id="CLU_280051_0_0_1"/>
<feature type="compositionally biased region" description="Basic and acidic residues" evidence="10">
    <location>
        <begin position="856"/>
        <end position="869"/>
    </location>
</feature>
<organism evidence="14 15">
    <name type="scientific">Ciona intestinalis</name>
    <name type="common">Transparent sea squirt</name>
    <name type="synonym">Ascidia intestinalis</name>
    <dbReference type="NCBI Taxonomy" id="7719"/>
    <lineage>
        <taxon>Eukaryota</taxon>
        <taxon>Metazoa</taxon>
        <taxon>Chordata</taxon>
        <taxon>Tunicata</taxon>
        <taxon>Ascidiacea</taxon>
        <taxon>Phlebobranchia</taxon>
        <taxon>Cionidae</taxon>
        <taxon>Ciona</taxon>
    </lineage>
</organism>
<keyword evidence="15" id="KW-1185">Reference proteome</keyword>
<dbReference type="SUPFAM" id="SSF49265">
    <property type="entry name" value="Fibronectin type III"/>
    <property type="match status" value="3"/>
</dbReference>
<accession>F6Y2X0</accession>
<feature type="region of interest" description="Disordered" evidence="10">
    <location>
        <begin position="1001"/>
        <end position="1025"/>
    </location>
</feature>
<dbReference type="InterPro" id="IPR003961">
    <property type="entry name" value="FN3_dom"/>
</dbReference>
<dbReference type="GO" id="GO:0005886">
    <property type="term" value="C:plasma membrane"/>
    <property type="evidence" value="ECO:0007669"/>
    <property type="project" value="UniProtKB-ARBA"/>
</dbReference>
<evidence type="ECO:0000256" key="7">
    <source>
        <dbReference type="ARBA" id="ARBA00023157"/>
    </source>
</evidence>
<dbReference type="PROSITE" id="PS51257">
    <property type="entry name" value="PROKAR_LIPOPROTEIN"/>
    <property type="match status" value="1"/>
</dbReference>
<dbReference type="Gene3D" id="2.60.40.10">
    <property type="entry name" value="Immunoglobulins"/>
    <property type="match status" value="3"/>
</dbReference>
<dbReference type="Ensembl" id="ENSCINT00000016593.3">
    <property type="protein sequence ID" value="ENSCINP00000016593.3"/>
    <property type="gene ID" value="ENSCING00000008123.3"/>
</dbReference>
<dbReference type="InterPro" id="IPR036116">
    <property type="entry name" value="FN3_sf"/>
</dbReference>
<dbReference type="Pfam" id="PF25552">
    <property type="entry name" value="LIFR_D4"/>
    <property type="match status" value="1"/>
</dbReference>
<feature type="compositionally biased region" description="Polar residues" evidence="10">
    <location>
        <begin position="1016"/>
        <end position="1025"/>
    </location>
</feature>
<evidence type="ECO:0000256" key="5">
    <source>
        <dbReference type="ARBA" id="ARBA00022989"/>
    </source>
</evidence>
<keyword evidence="8" id="KW-0675">Receptor</keyword>
<dbReference type="PROSITE" id="PS50853">
    <property type="entry name" value="FN3"/>
    <property type="match status" value="1"/>
</dbReference>
<keyword evidence="6 11" id="KW-0472">Membrane</keyword>
<keyword evidence="7" id="KW-1015">Disulfide bond</keyword>
<dbReference type="InterPro" id="IPR013783">
    <property type="entry name" value="Ig-like_fold"/>
</dbReference>
<evidence type="ECO:0000256" key="2">
    <source>
        <dbReference type="ARBA" id="ARBA00022692"/>
    </source>
</evidence>
<dbReference type="FunFam" id="2.60.40.10:FF:000465">
    <property type="entry name" value="Granulocyte colony-stimulating factor receptor"/>
    <property type="match status" value="1"/>
</dbReference>
<dbReference type="AlphaFoldDB" id="F6Y2X0"/>
<keyword evidence="3 12" id="KW-0732">Signal</keyword>
<proteinExistence type="predicted"/>
<feature type="domain" description="Fibronectin type-III" evidence="13">
    <location>
        <begin position="219"/>
        <end position="322"/>
    </location>
</feature>
<keyword evidence="9" id="KW-0325">Glycoprotein</keyword>
<feature type="region of interest" description="Disordered" evidence="10">
    <location>
        <begin position="1066"/>
        <end position="1089"/>
    </location>
</feature>
<feature type="signal peptide" evidence="12">
    <location>
        <begin position="1"/>
        <end position="30"/>
    </location>
</feature>
<dbReference type="GeneTree" id="ENSGT00390000008651"/>
<evidence type="ECO:0000256" key="10">
    <source>
        <dbReference type="SAM" id="MobiDB-lite"/>
    </source>
</evidence>
<feature type="compositionally biased region" description="Polar residues" evidence="10">
    <location>
        <begin position="754"/>
        <end position="765"/>
    </location>
</feature>
<feature type="transmembrane region" description="Helical" evidence="11">
    <location>
        <begin position="618"/>
        <end position="638"/>
    </location>
</feature>
<dbReference type="PANTHER" id="PTHR23037">
    <property type="entry name" value="CYTOKINE RECEPTOR"/>
    <property type="match status" value="1"/>
</dbReference>
<dbReference type="CDD" id="cd00063">
    <property type="entry name" value="FN3"/>
    <property type="match status" value="2"/>
</dbReference>
<evidence type="ECO:0000256" key="4">
    <source>
        <dbReference type="ARBA" id="ARBA00022737"/>
    </source>
</evidence>
<feature type="compositionally biased region" description="Basic and acidic residues" evidence="10">
    <location>
        <begin position="1001"/>
        <end position="1015"/>
    </location>
</feature>